<dbReference type="OrthoDB" id="264917at2759"/>
<dbReference type="PROSITE" id="PS00518">
    <property type="entry name" value="ZF_RING_1"/>
    <property type="match status" value="2"/>
</dbReference>
<dbReference type="EMBL" id="ML978128">
    <property type="protein sequence ID" value="KAF2097172.1"/>
    <property type="molecule type" value="Genomic_DNA"/>
</dbReference>
<dbReference type="SUPFAM" id="SSF57850">
    <property type="entry name" value="RING/U-box"/>
    <property type="match status" value="2"/>
</dbReference>
<proteinExistence type="predicted"/>
<dbReference type="Pfam" id="PF13923">
    <property type="entry name" value="zf-C3HC4_2"/>
    <property type="match status" value="1"/>
</dbReference>
<evidence type="ECO:0000313" key="9">
    <source>
        <dbReference type="Proteomes" id="UP000799772"/>
    </source>
</evidence>
<gene>
    <name evidence="8" type="ORF">NA57DRAFT_41562</name>
</gene>
<dbReference type="SUPFAM" id="SSF88697">
    <property type="entry name" value="PUA domain-like"/>
    <property type="match status" value="1"/>
</dbReference>
<evidence type="ECO:0000259" key="7">
    <source>
        <dbReference type="PROSITE" id="PS51787"/>
    </source>
</evidence>
<dbReference type="Pfam" id="PF13445">
    <property type="entry name" value="zf-RING_UBOX"/>
    <property type="match status" value="1"/>
</dbReference>
<dbReference type="PROSITE" id="PS50089">
    <property type="entry name" value="ZF_RING_2"/>
    <property type="match status" value="2"/>
</dbReference>
<protein>
    <recommendedName>
        <fullName evidence="10">ATP-dependent protease</fullName>
    </recommendedName>
</protein>
<dbReference type="InterPro" id="IPR001841">
    <property type="entry name" value="Znf_RING"/>
</dbReference>
<name>A0A9P4IER0_9PEZI</name>
<reference evidence="8" key="1">
    <citation type="journal article" date="2020" name="Stud. Mycol.">
        <title>101 Dothideomycetes genomes: a test case for predicting lifestyles and emergence of pathogens.</title>
        <authorList>
            <person name="Haridas S."/>
            <person name="Albert R."/>
            <person name="Binder M."/>
            <person name="Bloem J."/>
            <person name="Labutti K."/>
            <person name="Salamov A."/>
            <person name="Andreopoulos B."/>
            <person name="Baker S."/>
            <person name="Barry K."/>
            <person name="Bills G."/>
            <person name="Bluhm B."/>
            <person name="Cannon C."/>
            <person name="Castanera R."/>
            <person name="Culley D."/>
            <person name="Daum C."/>
            <person name="Ezra D."/>
            <person name="Gonzalez J."/>
            <person name="Henrissat B."/>
            <person name="Kuo A."/>
            <person name="Liang C."/>
            <person name="Lipzen A."/>
            <person name="Lutzoni F."/>
            <person name="Magnuson J."/>
            <person name="Mondo S."/>
            <person name="Nolan M."/>
            <person name="Ohm R."/>
            <person name="Pangilinan J."/>
            <person name="Park H.-J."/>
            <person name="Ramirez L."/>
            <person name="Alfaro M."/>
            <person name="Sun H."/>
            <person name="Tritt A."/>
            <person name="Yoshinaga Y."/>
            <person name="Zwiers L.-H."/>
            <person name="Turgeon B."/>
            <person name="Goodwin S."/>
            <person name="Spatafora J."/>
            <person name="Crous P."/>
            <person name="Grigoriev I."/>
        </authorList>
    </citation>
    <scope>NUCLEOTIDE SEQUENCE</scope>
    <source>
        <strain evidence="8">CBS 133067</strain>
    </source>
</reference>
<dbReference type="InterPro" id="IPR013083">
    <property type="entry name" value="Znf_RING/FYVE/PHD"/>
</dbReference>
<feature type="domain" description="Lon N-terminal" evidence="7">
    <location>
        <begin position="293"/>
        <end position="533"/>
    </location>
</feature>
<dbReference type="Proteomes" id="UP000799772">
    <property type="component" value="Unassembled WGS sequence"/>
</dbReference>
<evidence type="ECO:0000256" key="3">
    <source>
        <dbReference type="ARBA" id="ARBA00022833"/>
    </source>
</evidence>
<dbReference type="InterPro" id="IPR046336">
    <property type="entry name" value="Lon_prtase_N_sf"/>
</dbReference>
<dbReference type="GO" id="GO:0061630">
    <property type="term" value="F:ubiquitin protein ligase activity"/>
    <property type="evidence" value="ECO:0007669"/>
    <property type="project" value="TreeGrafter"/>
</dbReference>
<evidence type="ECO:0000256" key="4">
    <source>
        <dbReference type="PROSITE-ProRule" id="PRU00175"/>
    </source>
</evidence>
<evidence type="ECO:0000256" key="2">
    <source>
        <dbReference type="ARBA" id="ARBA00022771"/>
    </source>
</evidence>
<dbReference type="SMART" id="SM00464">
    <property type="entry name" value="LON"/>
    <property type="match status" value="1"/>
</dbReference>
<keyword evidence="3" id="KW-0862">Zinc</keyword>
<dbReference type="Gene3D" id="1.20.58.1480">
    <property type="match status" value="1"/>
</dbReference>
<dbReference type="InterPro" id="IPR027370">
    <property type="entry name" value="Znf-RING_euk"/>
</dbReference>
<dbReference type="PANTHER" id="PTHR23327:SF42">
    <property type="entry name" value="LON PEPTIDASE N-TERMINAL DOMAIN AND RING FINGER PROTEIN C14F5.10C"/>
    <property type="match status" value="1"/>
</dbReference>
<evidence type="ECO:0000313" key="8">
    <source>
        <dbReference type="EMBL" id="KAF2097172.1"/>
    </source>
</evidence>
<feature type="domain" description="RING-type" evidence="6">
    <location>
        <begin position="31"/>
        <end position="80"/>
    </location>
</feature>
<sequence>MSDNGVVLGLEGRVGLSAHEDARALVRLIQCSQCSRPLRTPVTLPCGHSVCRDCLPQPHQRENISYPDTPDRQTGVRCPVRLCEQEHPVGEVNVDVTLAKIMELVCTMVDKARTNAELCPTLVTELLAKDDLLSEKESETEKMDEGRSNTFYGGRLLSTFTMAELGELDFRADVRYESLSDNEDQYRQLDLELLEEIRETTQKELDCQICYNAMLDPVTTSCGHTFCRRCLTRVLDHSSYCPACRRSLPIPPSLSQQQSNERIKSLLNNLCPETIAARAEAVALEESSGIGELNVSLFVCTLSFPQMPTFLHIFEPRYRLMIRRAAESNRQFGMLMYNRSRTSQGDLGVTDYCMYGTMLHIQHLQMLPDGRSIIETRGLHRFKVLETGMRDGYIVGRIERVEDVSLAEEERLEAEEIRVHTQPPDSPMEPESNESSNGNGRSNNNRPDVDSLTTRQLLERAMDFIVEMRGNSAPWLHQRILDAYGEPPTDPANFPYWFASVLPIADEQKYLLLTTTSVRQRLKIVVGWIRRLEDQRW</sequence>
<dbReference type="PROSITE" id="PS51787">
    <property type="entry name" value="LON_N"/>
    <property type="match status" value="1"/>
</dbReference>
<comment type="caution">
    <text evidence="8">The sequence shown here is derived from an EMBL/GenBank/DDBJ whole genome shotgun (WGS) entry which is preliminary data.</text>
</comment>
<accession>A0A9P4IER0</accession>
<dbReference type="Gene3D" id="3.30.40.10">
    <property type="entry name" value="Zinc/RING finger domain, C3HC4 (zinc finger)"/>
    <property type="match status" value="2"/>
</dbReference>
<keyword evidence="9" id="KW-1185">Reference proteome</keyword>
<dbReference type="GO" id="GO:0008270">
    <property type="term" value="F:zinc ion binding"/>
    <property type="evidence" value="ECO:0007669"/>
    <property type="project" value="UniProtKB-KW"/>
</dbReference>
<evidence type="ECO:0000256" key="5">
    <source>
        <dbReference type="SAM" id="MobiDB-lite"/>
    </source>
</evidence>
<feature type="domain" description="RING-type" evidence="6">
    <location>
        <begin position="207"/>
        <end position="245"/>
    </location>
</feature>
<dbReference type="SMART" id="SM00184">
    <property type="entry name" value="RING"/>
    <property type="match status" value="2"/>
</dbReference>
<evidence type="ECO:0008006" key="10">
    <source>
        <dbReference type="Google" id="ProtNLM"/>
    </source>
</evidence>
<dbReference type="InterPro" id="IPR015947">
    <property type="entry name" value="PUA-like_sf"/>
</dbReference>
<dbReference type="Gene3D" id="2.30.130.40">
    <property type="entry name" value="LON domain-like"/>
    <property type="match status" value="1"/>
</dbReference>
<dbReference type="Pfam" id="PF02190">
    <property type="entry name" value="LON_substr_bdg"/>
    <property type="match status" value="1"/>
</dbReference>
<dbReference type="InterPro" id="IPR003111">
    <property type="entry name" value="Lon_prtase_N"/>
</dbReference>
<keyword evidence="2 4" id="KW-0863">Zinc-finger</keyword>
<organism evidence="8 9">
    <name type="scientific">Rhizodiscina lignyota</name>
    <dbReference type="NCBI Taxonomy" id="1504668"/>
    <lineage>
        <taxon>Eukaryota</taxon>
        <taxon>Fungi</taxon>
        <taxon>Dikarya</taxon>
        <taxon>Ascomycota</taxon>
        <taxon>Pezizomycotina</taxon>
        <taxon>Dothideomycetes</taxon>
        <taxon>Pleosporomycetidae</taxon>
        <taxon>Aulographales</taxon>
        <taxon>Rhizodiscinaceae</taxon>
        <taxon>Rhizodiscina</taxon>
    </lineage>
</organism>
<evidence type="ECO:0000256" key="1">
    <source>
        <dbReference type="ARBA" id="ARBA00022723"/>
    </source>
</evidence>
<feature type="region of interest" description="Disordered" evidence="5">
    <location>
        <begin position="412"/>
        <end position="451"/>
    </location>
</feature>
<evidence type="ECO:0000259" key="6">
    <source>
        <dbReference type="PROSITE" id="PS50089"/>
    </source>
</evidence>
<feature type="compositionally biased region" description="Low complexity" evidence="5">
    <location>
        <begin position="429"/>
        <end position="446"/>
    </location>
</feature>
<dbReference type="CDD" id="cd16514">
    <property type="entry name" value="RING-HC_LONFs_rpt2"/>
    <property type="match status" value="1"/>
</dbReference>
<dbReference type="AlphaFoldDB" id="A0A9P4IER0"/>
<dbReference type="PANTHER" id="PTHR23327">
    <property type="entry name" value="RING FINGER PROTEIN 127"/>
    <property type="match status" value="1"/>
</dbReference>
<keyword evidence="1" id="KW-0479">Metal-binding</keyword>
<dbReference type="InterPro" id="IPR017907">
    <property type="entry name" value="Znf_RING_CS"/>
</dbReference>